<sequence>MKHRRKRKNVPELLSSQITYVLKGLDVFAQVCRVDAPTSELRKSMSKIEHAGDKAREAFVQRMAQTLSTHLEREDLFRASRSIDDVLDNLRDFVRESVLWETKPTTHMRMAEAPIRTSLELLKFGVTTMDPAEAQVHCLEARKAASSLRRVYQEALVEIFEADLSMDTLKSRELMRRIDIIGLRLSEASDALLDGLVKRSN</sequence>
<proteinExistence type="inferred from homology"/>
<gene>
    <name evidence="2" type="ORF">V5R04_12455</name>
</gene>
<dbReference type="InterPro" id="IPR018445">
    <property type="entry name" value="Put_Phosphate_transp_reg"/>
</dbReference>
<dbReference type="AlphaFoldDB" id="A0AAU7DVG9"/>
<dbReference type="InterPro" id="IPR038078">
    <property type="entry name" value="PhoU-like_sf"/>
</dbReference>
<dbReference type="EMBL" id="CP146203">
    <property type="protein sequence ID" value="XBH21017.1"/>
    <property type="molecule type" value="Genomic_DNA"/>
</dbReference>
<comment type="similarity">
    <text evidence="1">Belongs to the UPF0111 family.</text>
</comment>
<evidence type="ECO:0000256" key="1">
    <source>
        <dbReference type="ARBA" id="ARBA00008591"/>
    </source>
</evidence>
<protein>
    <submittedName>
        <fullName evidence="2">DUF47 family protein</fullName>
    </submittedName>
</protein>
<evidence type="ECO:0000313" key="2">
    <source>
        <dbReference type="EMBL" id="XBH21017.1"/>
    </source>
</evidence>
<accession>A0AAU7DVG9</accession>
<name>A0AAU7DVG9_9MICO</name>
<dbReference type="Pfam" id="PF01865">
    <property type="entry name" value="PhoU_div"/>
    <property type="match status" value="1"/>
</dbReference>
<reference evidence="2" key="1">
    <citation type="submission" date="2024-02" db="EMBL/GenBank/DDBJ databases">
        <title>Tomenella chthoni gen. nov. sp. nov., a member of the family Jonesiaceae isolated from bat guano.</title>
        <authorList>
            <person name="Miller S.L."/>
            <person name="King J."/>
            <person name="Sankaranarayanan K."/>
            <person name="Lawson P.A."/>
        </authorList>
    </citation>
    <scope>NUCLEOTIDE SEQUENCE</scope>
    <source>
        <strain evidence="2">BS-20</strain>
    </source>
</reference>
<organism evidence="2">
    <name type="scientific">Jonesiaceae bacterium BS-20</name>
    <dbReference type="NCBI Taxonomy" id="3120821"/>
    <lineage>
        <taxon>Bacteria</taxon>
        <taxon>Bacillati</taxon>
        <taxon>Actinomycetota</taxon>
        <taxon>Actinomycetes</taxon>
        <taxon>Micrococcales</taxon>
        <taxon>Jonesiaceae</taxon>
    </lineage>
</organism>
<dbReference type="Gene3D" id="1.20.58.220">
    <property type="entry name" value="Phosphate transport system protein phou homolog 2, domain 2"/>
    <property type="match status" value="1"/>
</dbReference>